<dbReference type="PANTHER" id="PTHR18640">
    <property type="entry name" value="SOLUTE CARRIER FAMILY 10 MEMBER 7"/>
    <property type="match status" value="1"/>
</dbReference>
<dbReference type="Gene3D" id="1.20.1530.20">
    <property type="match status" value="1"/>
</dbReference>
<feature type="transmembrane region" description="Helical" evidence="1">
    <location>
        <begin position="91"/>
        <end position="110"/>
    </location>
</feature>
<accession>A0A5C8KAA4</accession>
<feature type="transmembrane region" description="Helical" evidence="1">
    <location>
        <begin position="122"/>
        <end position="146"/>
    </location>
</feature>
<dbReference type="Proteomes" id="UP000321926">
    <property type="component" value="Unassembled WGS sequence"/>
</dbReference>
<feature type="transmembrane region" description="Helical" evidence="1">
    <location>
        <begin position="255"/>
        <end position="276"/>
    </location>
</feature>
<proteinExistence type="predicted"/>
<evidence type="ECO:0000313" key="2">
    <source>
        <dbReference type="EMBL" id="TXK48611.1"/>
    </source>
</evidence>
<evidence type="ECO:0000256" key="1">
    <source>
        <dbReference type="SAM" id="Phobius"/>
    </source>
</evidence>
<dbReference type="Pfam" id="PF13593">
    <property type="entry name" value="SBF_like"/>
    <property type="match status" value="1"/>
</dbReference>
<dbReference type="RefSeq" id="WP_147921201.1">
    <property type="nucleotide sequence ID" value="NZ_VRTY01000023.1"/>
</dbReference>
<feature type="transmembrane region" description="Helical" evidence="1">
    <location>
        <begin position="193"/>
        <end position="212"/>
    </location>
</feature>
<sequence>MQKEKAEHEAQKAVGLVPRVGALAARVGLDWFLLALLAMIGLAYLWPEFGIDREPVSLGDVAGYGVSLIFFFYGLRLSLEKLKAGLSSWRLHMVVQLSTFLLFPLLVLPLHSFFEGTEYELLWLGSFYVAALPSTVSSAVVMVAIAGGNMPAAIFNASISSILGIFITPLWMGLFLSASNTADFEMGDVLGKLVLQVLVPVILGILLNSRWGSFAEKHKKKLRYFDQIIILTIVYTSFCESFERDMFSAFGWQDILLLSIAMLLLFFLAFLLINLLSRLFGFKREDRITAIFCGSKKSLVHGTVMSKVLFPDANMVGIILLPIMVYHALQLLVSSMMAQRMGRAEVRELESGS</sequence>
<keyword evidence="1" id="KW-0472">Membrane</keyword>
<dbReference type="InterPro" id="IPR016833">
    <property type="entry name" value="Put_Na-Bile_cotransptr"/>
</dbReference>
<name>A0A5C8KAA4_9BACT</name>
<feature type="transmembrane region" description="Helical" evidence="1">
    <location>
        <begin position="61"/>
        <end position="79"/>
    </location>
</feature>
<dbReference type="EMBL" id="VRTY01000023">
    <property type="protein sequence ID" value="TXK48611.1"/>
    <property type="molecule type" value="Genomic_DNA"/>
</dbReference>
<dbReference type="GO" id="GO:0005886">
    <property type="term" value="C:plasma membrane"/>
    <property type="evidence" value="ECO:0007669"/>
    <property type="project" value="TreeGrafter"/>
</dbReference>
<keyword evidence="1" id="KW-1133">Transmembrane helix</keyword>
<evidence type="ECO:0000313" key="3">
    <source>
        <dbReference type="Proteomes" id="UP000321926"/>
    </source>
</evidence>
<dbReference type="AlphaFoldDB" id="A0A5C8KAA4"/>
<keyword evidence="3" id="KW-1185">Reference proteome</keyword>
<feature type="transmembrane region" description="Helical" evidence="1">
    <location>
        <begin position="315"/>
        <end position="333"/>
    </location>
</feature>
<organism evidence="2 3">
    <name type="scientific">Pontibacter qinzhouensis</name>
    <dbReference type="NCBI Taxonomy" id="2603253"/>
    <lineage>
        <taxon>Bacteria</taxon>
        <taxon>Pseudomonadati</taxon>
        <taxon>Bacteroidota</taxon>
        <taxon>Cytophagia</taxon>
        <taxon>Cytophagales</taxon>
        <taxon>Hymenobacteraceae</taxon>
        <taxon>Pontibacter</taxon>
    </lineage>
</organism>
<dbReference type="PANTHER" id="PTHR18640:SF5">
    <property type="entry name" value="SODIUM_BILE ACID COTRANSPORTER 7"/>
    <property type="match status" value="1"/>
</dbReference>
<gene>
    <name evidence="2" type="ORF">FVR03_07895</name>
</gene>
<keyword evidence="1" id="KW-0812">Transmembrane</keyword>
<reference evidence="2 3" key="1">
    <citation type="submission" date="2019-08" db="EMBL/GenBank/DDBJ databases">
        <authorList>
            <person name="Shi S."/>
        </authorList>
    </citation>
    <scope>NUCLEOTIDE SEQUENCE [LARGE SCALE GENOMIC DNA]</scope>
    <source>
        <strain evidence="2 3">GY10130</strain>
    </source>
</reference>
<dbReference type="OrthoDB" id="9792271at2"/>
<feature type="transmembrane region" description="Helical" evidence="1">
    <location>
        <begin position="20"/>
        <end position="46"/>
    </location>
</feature>
<dbReference type="PIRSF" id="PIRSF026166">
    <property type="entry name" value="UCP026166"/>
    <property type="match status" value="1"/>
</dbReference>
<comment type="caution">
    <text evidence="2">The sequence shown here is derived from an EMBL/GenBank/DDBJ whole genome shotgun (WGS) entry which is preliminary data.</text>
</comment>
<feature type="transmembrane region" description="Helical" evidence="1">
    <location>
        <begin position="153"/>
        <end position="173"/>
    </location>
</feature>
<protein>
    <submittedName>
        <fullName evidence="2">Bile acid:sodium symporter</fullName>
    </submittedName>
</protein>
<dbReference type="InterPro" id="IPR038770">
    <property type="entry name" value="Na+/solute_symporter_sf"/>
</dbReference>